<dbReference type="GeneID" id="19318455"/>
<feature type="region of interest" description="Disordered" evidence="1">
    <location>
        <begin position="47"/>
        <end position="73"/>
    </location>
</feature>
<dbReference type="AlphaFoldDB" id="A0A061H5Z6"/>
<feature type="region of interest" description="Disordered" evidence="1">
    <location>
        <begin position="1"/>
        <end position="34"/>
    </location>
</feature>
<evidence type="ECO:0000313" key="2">
    <source>
        <dbReference type="EMBL" id="EPQ28023.1"/>
    </source>
</evidence>
<sequence length="89" mass="9501">MPDAKDQVPVEEDEVVSEETNVNAQAEDEQVATKSEVNQLKSEAADLDESNIIDDSPGVTTRGAKVDATKQEREIDAAVDAAAKADEQS</sequence>
<dbReference type="EMBL" id="KE361636">
    <property type="protein sequence ID" value="EPQ28023.1"/>
    <property type="molecule type" value="Genomic_DNA"/>
</dbReference>
<protein>
    <submittedName>
        <fullName evidence="2">Uncharacterized protein</fullName>
    </submittedName>
</protein>
<dbReference type="eggNOG" id="ENOG502R3ZK">
    <property type="taxonomic scope" value="Eukaryota"/>
</dbReference>
<accession>A0A061H5Z6</accession>
<dbReference type="KEGG" id="pfp:PFL1_04350"/>
<organism evidence="2 3">
    <name type="scientific">Pseudozyma flocculosa PF-1</name>
    <dbReference type="NCBI Taxonomy" id="1277687"/>
    <lineage>
        <taxon>Eukaryota</taxon>
        <taxon>Fungi</taxon>
        <taxon>Dikarya</taxon>
        <taxon>Basidiomycota</taxon>
        <taxon>Ustilaginomycotina</taxon>
        <taxon>Ustilaginomycetes</taxon>
        <taxon>Ustilaginales</taxon>
        <taxon>Ustilaginaceae</taxon>
        <taxon>Pseudozyma</taxon>
    </lineage>
</organism>
<dbReference type="HOGENOM" id="CLU_189343_0_0_1"/>
<gene>
    <name evidence="2" type="ORF">PFL1_04350</name>
</gene>
<feature type="compositionally biased region" description="Basic and acidic residues" evidence="1">
    <location>
        <begin position="64"/>
        <end position="73"/>
    </location>
</feature>
<name>A0A061H5Z6_9BASI</name>
<dbReference type="Proteomes" id="UP000053664">
    <property type="component" value="Unassembled WGS sequence"/>
</dbReference>
<evidence type="ECO:0000256" key="1">
    <source>
        <dbReference type="SAM" id="MobiDB-lite"/>
    </source>
</evidence>
<dbReference type="OrthoDB" id="3146826at2759"/>
<reference evidence="2 3" key="1">
    <citation type="journal article" date="2013" name="Plant Cell">
        <title>The transition from a phytopathogenic smut ancestor to an anamorphic biocontrol agent deciphered by comparative whole-genome analysis.</title>
        <authorList>
            <person name="Lefebvre F."/>
            <person name="Joly D.L."/>
            <person name="Labbe C."/>
            <person name="Teichmann B."/>
            <person name="Linning R."/>
            <person name="Belzile F."/>
            <person name="Bakkeren G."/>
            <person name="Belanger R.R."/>
        </authorList>
    </citation>
    <scope>NUCLEOTIDE SEQUENCE [LARGE SCALE GENOMIC DNA]</scope>
    <source>
        <strain evidence="2 3">PF-1</strain>
    </source>
</reference>
<evidence type="ECO:0000313" key="3">
    <source>
        <dbReference type="Proteomes" id="UP000053664"/>
    </source>
</evidence>
<proteinExistence type="predicted"/>
<dbReference type="RefSeq" id="XP_007880067.1">
    <property type="nucleotide sequence ID" value="XM_007881876.1"/>
</dbReference>